<keyword evidence="7 10" id="KW-0862">Zinc</keyword>
<dbReference type="SUPFAM" id="SSF52540">
    <property type="entry name" value="P-loop containing nucleoside triphosphate hydrolases"/>
    <property type="match status" value="1"/>
</dbReference>
<dbReference type="GO" id="GO:0005737">
    <property type="term" value="C:cytoplasm"/>
    <property type="evidence" value="ECO:0007669"/>
    <property type="project" value="UniProtKB-SubCell"/>
</dbReference>
<evidence type="ECO:0000313" key="15">
    <source>
        <dbReference type="Proteomes" id="UP000005697"/>
    </source>
</evidence>
<dbReference type="InterPro" id="IPR030378">
    <property type="entry name" value="G_CP_dom"/>
</dbReference>
<dbReference type="STRING" id="888743.HMPREF9141_2146"/>
<dbReference type="InterPro" id="IPR031944">
    <property type="entry name" value="RsgA_N"/>
</dbReference>
<comment type="function">
    <text evidence="10">One of several proteins that assist in the late maturation steps of the functional core of the 30S ribosomal subunit. Helps release RbfA from mature subunits. May play a role in the assembly of ribosomal proteins into the subunit. Circularly permuted GTPase that catalyzes slow GTP hydrolysis, GTPase activity is stimulated by the 30S ribosomal subunit.</text>
</comment>
<dbReference type="eggNOG" id="COG1162">
    <property type="taxonomic scope" value="Bacteria"/>
</dbReference>
<keyword evidence="6 10" id="KW-0378">Hydrolase</keyword>
<dbReference type="GO" id="GO:0019843">
    <property type="term" value="F:rRNA binding"/>
    <property type="evidence" value="ECO:0007669"/>
    <property type="project" value="UniProtKB-KW"/>
</dbReference>
<keyword evidence="11" id="KW-0472">Membrane</keyword>
<dbReference type="NCBIfam" id="TIGR00157">
    <property type="entry name" value="ribosome small subunit-dependent GTPase A"/>
    <property type="match status" value="1"/>
</dbReference>
<feature type="binding site" evidence="10">
    <location>
        <position position="315"/>
    </location>
    <ligand>
        <name>Zn(2+)</name>
        <dbReference type="ChEBI" id="CHEBI:29105"/>
    </ligand>
</feature>
<organism evidence="14 15">
    <name type="scientific">Prevotella multiformis DSM 16608</name>
    <dbReference type="NCBI Taxonomy" id="888743"/>
    <lineage>
        <taxon>Bacteria</taxon>
        <taxon>Pseudomonadati</taxon>
        <taxon>Bacteroidota</taxon>
        <taxon>Bacteroidia</taxon>
        <taxon>Bacteroidales</taxon>
        <taxon>Prevotellaceae</taxon>
        <taxon>Prevotella</taxon>
    </lineage>
</organism>
<keyword evidence="11" id="KW-1133">Transmembrane helix</keyword>
<evidence type="ECO:0000256" key="9">
    <source>
        <dbReference type="ARBA" id="ARBA00023134"/>
    </source>
</evidence>
<dbReference type="SUPFAM" id="SSF50249">
    <property type="entry name" value="Nucleic acid-binding proteins"/>
    <property type="match status" value="1"/>
</dbReference>
<dbReference type="HAMAP" id="MF_01820">
    <property type="entry name" value="GTPase_RsgA"/>
    <property type="match status" value="1"/>
</dbReference>
<dbReference type="Gene3D" id="3.40.50.300">
    <property type="entry name" value="P-loop containing nucleotide triphosphate hydrolases"/>
    <property type="match status" value="1"/>
</dbReference>
<dbReference type="InterPro" id="IPR012340">
    <property type="entry name" value="NA-bd_OB-fold"/>
</dbReference>
<evidence type="ECO:0000256" key="2">
    <source>
        <dbReference type="ARBA" id="ARBA00022517"/>
    </source>
</evidence>
<dbReference type="Gene3D" id="2.40.50.140">
    <property type="entry name" value="Nucleic acid-binding proteins"/>
    <property type="match status" value="1"/>
</dbReference>
<feature type="domain" description="CP-type G" evidence="13">
    <location>
        <begin position="126"/>
        <end position="291"/>
    </location>
</feature>
<keyword evidence="1 10" id="KW-0963">Cytoplasm</keyword>
<reference evidence="14 15" key="1">
    <citation type="submission" date="2011-01" db="EMBL/GenBank/DDBJ databases">
        <authorList>
            <person name="Muzny D."/>
            <person name="Qin X."/>
            <person name="Deng J."/>
            <person name="Jiang H."/>
            <person name="Liu Y."/>
            <person name="Qu J."/>
            <person name="Song X.-Z."/>
            <person name="Zhang L."/>
            <person name="Thornton R."/>
            <person name="Coyle M."/>
            <person name="Francisco L."/>
            <person name="Jackson L."/>
            <person name="Javaid M."/>
            <person name="Korchina V."/>
            <person name="Kovar C."/>
            <person name="Mata R."/>
            <person name="Mathew T."/>
            <person name="Ngo R."/>
            <person name="Nguyen L."/>
            <person name="Nguyen N."/>
            <person name="Okwuonu G."/>
            <person name="Ongeri F."/>
            <person name="Pham C."/>
            <person name="Simmons D."/>
            <person name="Wilczek-Boney K."/>
            <person name="Hale W."/>
            <person name="Jakkamsetti A."/>
            <person name="Pham P."/>
            <person name="Ruth R."/>
            <person name="San Lucas F."/>
            <person name="Warren J."/>
            <person name="Zhang J."/>
            <person name="Zhao Z."/>
            <person name="Zhou C."/>
            <person name="Zhu D."/>
            <person name="Lee S."/>
            <person name="Bess C."/>
            <person name="Blankenburg K."/>
            <person name="Forbes L."/>
            <person name="Fu Q."/>
            <person name="Gubbala S."/>
            <person name="Hirani K."/>
            <person name="Jayaseelan J.C."/>
            <person name="Lara F."/>
            <person name="Munidasa M."/>
            <person name="Palculict T."/>
            <person name="Patil S."/>
            <person name="Pu L.-L."/>
            <person name="Saada N."/>
            <person name="Tang L."/>
            <person name="Weissenberger G."/>
            <person name="Zhu Y."/>
            <person name="Hemphill L."/>
            <person name="Shang Y."/>
            <person name="Youmans B."/>
            <person name="Ayvaz T."/>
            <person name="Ross M."/>
            <person name="Santibanez J."/>
            <person name="Aqrawi P."/>
            <person name="Gross S."/>
            <person name="Joshi V."/>
            <person name="Fowler G."/>
            <person name="Nazareth L."/>
            <person name="Reid J."/>
            <person name="Worley K."/>
            <person name="Petrosino J."/>
            <person name="Highlander S."/>
            <person name="Gibbs R."/>
        </authorList>
    </citation>
    <scope>NUCLEOTIDE SEQUENCE [LARGE SCALE GENOMIC DNA]</scope>
    <source>
        <strain evidence="14 15">DSM 16608</strain>
    </source>
</reference>
<dbReference type="Pfam" id="PF03193">
    <property type="entry name" value="RsgA_GTPase"/>
    <property type="match status" value="1"/>
</dbReference>
<comment type="subunit">
    <text evidence="10">Monomer. Associates with 30S ribosomal subunit, binds 16S rRNA.</text>
</comment>
<feature type="binding site" evidence="10">
    <location>
        <begin position="175"/>
        <end position="178"/>
    </location>
    <ligand>
        <name>GTP</name>
        <dbReference type="ChEBI" id="CHEBI:37565"/>
    </ligand>
</feature>
<evidence type="ECO:0000256" key="7">
    <source>
        <dbReference type="ARBA" id="ARBA00022833"/>
    </source>
</evidence>
<dbReference type="GO" id="GO:0003924">
    <property type="term" value="F:GTPase activity"/>
    <property type="evidence" value="ECO:0007669"/>
    <property type="project" value="UniProtKB-UniRule"/>
</dbReference>
<dbReference type="CDD" id="cd01854">
    <property type="entry name" value="YjeQ_EngC"/>
    <property type="match status" value="1"/>
</dbReference>
<dbReference type="HOGENOM" id="CLU_033617_2_0_10"/>
<evidence type="ECO:0000256" key="10">
    <source>
        <dbReference type="HAMAP-Rule" id="MF_01820"/>
    </source>
</evidence>
<dbReference type="GO" id="GO:0005525">
    <property type="term" value="F:GTP binding"/>
    <property type="evidence" value="ECO:0007669"/>
    <property type="project" value="UniProtKB-UniRule"/>
</dbReference>
<proteinExistence type="inferred from homology"/>
<dbReference type="GO" id="GO:0046872">
    <property type="term" value="F:metal ion binding"/>
    <property type="evidence" value="ECO:0007669"/>
    <property type="project" value="UniProtKB-KW"/>
</dbReference>
<comment type="caution">
    <text evidence="14">The sequence shown here is derived from an EMBL/GenBank/DDBJ whole genome shotgun (WGS) entry which is preliminary data.</text>
</comment>
<keyword evidence="15" id="KW-1185">Reference proteome</keyword>
<evidence type="ECO:0000256" key="4">
    <source>
        <dbReference type="ARBA" id="ARBA00022730"/>
    </source>
</evidence>
<keyword evidence="9 10" id="KW-0342">GTP-binding</keyword>
<feature type="binding site" evidence="10">
    <location>
        <position position="320"/>
    </location>
    <ligand>
        <name>Zn(2+)</name>
        <dbReference type="ChEBI" id="CHEBI:29105"/>
    </ligand>
</feature>
<gene>
    <name evidence="10 14" type="primary">rsgA</name>
    <name evidence="14" type="ORF">HMPREF9141_2146</name>
</gene>
<keyword evidence="3 10" id="KW-0479">Metal-binding</keyword>
<dbReference type="InterPro" id="IPR027417">
    <property type="entry name" value="P-loop_NTPase"/>
</dbReference>
<keyword evidence="11" id="KW-0812">Transmembrane</keyword>
<dbReference type="GO" id="GO:0042274">
    <property type="term" value="P:ribosomal small subunit biogenesis"/>
    <property type="evidence" value="ECO:0007669"/>
    <property type="project" value="UniProtKB-UniRule"/>
</dbReference>
<evidence type="ECO:0000259" key="12">
    <source>
        <dbReference type="PROSITE" id="PS50936"/>
    </source>
</evidence>
<dbReference type="Pfam" id="PF16745">
    <property type="entry name" value="RsgA_N"/>
    <property type="match status" value="1"/>
</dbReference>
<dbReference type="PANTHER" id="PTHR32120:SF11">
    <property type="entry name" value="SMALL RIBOSOMAL SUBUNIT BIOGENESIS GTPASE RSGA 1, MITOCHONDRIAL-RELATED"/>
    <property type="match status" value="1"/>
</dbReference>
<keyword evidence="4 10" id="KW-0699">rRNA-binding</keyword>
<accession>F0F979</accession>
<dbReference type="Proteomes" id="UP000005697">
    <property type="component" value="Unassembled WGS sequence"/>
</dbReference>
<evidence type="ECO:0000256" key="6">
    <source>
        <dbReference type="ARBA" id="ARBA00022801"/>
    </source>
</evidence>
<dbReference type="Gene3D" id="1.10.40.50">
    <property type="entry name" value="Probable gtpase engc, domain 3"/>
    <property type="match status" value="1"/>
</dbReference>
<sequence length="363" mass="41056">MPFTVCHLTFLPLYPFIVLPFYLFTFLPFSFLSSPPFYFFTFYSFTFKTVRGLVIKNTGSWYTVKTEDGQTIDSKIKGNFRLRGIRSTNPVAVGDYVVITPNREGTAFITEIEDRRNYIIRKSPNLSKQSHIIAANIDQAFLVVTVNYPETSTVFVDRFLAGAEAYRIPVTLVFNKHDLLSGDELRYQHAVMNLYETIGYPCVEVQASAAPADAFSVEKLKPLLNGRVTLLSGNSGVGKSTLINALLPHANLRTADISDAHNTGMHTTTFSEMLELPGGGYLIDTPGIKGFGTFDVEREELTSYFREIFKFSKDCRFSNCTHTHEPGCAVRKAVEEHYIAESRYNSYLSMLEDKDENKYREAF</sequence>
<evidence type="ECO:0000256" key="3">
    <source>
        <dbReference type="ARBA" id="ARBA00022723"/>
    </source>
</evidence>
<feature type="binding site" evidence="10">
    <location>
        <position position="328"/>
    </location>
    <ligand>
        <name>Zn(2+)</name>
        <dbReference type="ChEBI" id="CHEBI:29105"/>
    </ligand>
</feature>
<dbReference type="InterPro" id="IPR004881">
    <property type="entry name" value="Ribosome_biogen_GTPase_RsgA"/>
</dbReference>
<keyword evidence="5 10" id="KW-0547">Nucleotide-binding</keyword>
<keyword evidence="8 10" id="KW-0694">RNA-binding</keyword>
<feature type="domain" description="EngC GTPase" evidence="12">
    <location>
        <begin position="135"/>
        <end position="289"/>
    </location>
</feature>
<feature type="binding site" evidence="10">
    <location>
        <begin position="233"/>
        <end position="241"/>
    </location>
    <ligand>
        <name>GTP</name>
        <dbReference type="ChEBI" id="CHEBI:37565"/>
    </ligand>
</feature>
<evidence type="ECO:0000313" key="14">
    <source>
        <dbReference type="EMBL" id="EGC19253.1"/>
    </source>
</evidence>
<protein>
    <recommendedName>
        <fullName evidence="10">Small ribosomal subunit biogenesis GTPase RsgA</fullName>
        <ecNumber evidence="10">3.6.1.-</ecNumber>
    </recommendedName>
</protein>
<dbReference type="PANTHER" id="PTHR32120">
    <property type="entry name" value="SMALL RIBOSOMAL SUBUNIT BIOGENESIS GTPASE RSGA"/>
    <property type="match status" value="1"/>
</dbReference>
<evidence type="ECO:0000256" key="1">
    <source>
        <dbReference type="ARBA" id="ARBA00022490"/>
    </source>
</evidence>
<dbReference type="PROSITE" id="PS50936">
    <property type="entry name" value="ENGC_GTPASE"/>
    <property type="match status" value="1"/>
</dbReference>
<name>F0F979_9BACT</name>
<feature type="transmembrane region" description="Helical" evidence="11">
    <location>
        <begin position="12"/>
        <end position="32"/>
    </location>
</feature>
<evidence type="ECO:0000256" key="11">
    <source>
        <dbReference type="SAM" id="Phobius"/>
    </source>
</evidence>
<comment type="cofactor">
    <cofactor evidence="10">
        <name>Zn(2+)</name>
        <dbReference type="ChEBI" id="CHEBI:29105"/>
    </cofactor>
    <text evidence="10">Binds 1 zinc ion per subunit.</text>
</comment>
<evidence type="ECO:0000256" key="5">
    <source>
        <dbReference type="ARBA" id="ARBA00022741"/>
    </source>
</evidence>
<dbReference type="CDD" id="cd04466">
    <property type="entry name" value="S1_YloQ_GTPase"/>
    <property type="match status" value="1"/>
</dbReference>
<comment type="similarity">
    <text evidence="10">Belongs to the TRAFAC class YlqF/YawG GTPase family. RsgA subfamily.</text>
</comment>
<dbReference type="EC" id="3.6.1.-" evidence="10"/>
<keyword evidence="2 10" id="KW-0690">Ribosome biogenesis</keyword>
<dbReference type="EMBL" id="AEWX01000029">
    <property type="protein sequence ID" value="EGC19253.1"/>
    <property type="molecule type" value="Genomic_DNA"/>
</dbReference>
<dbReference type="PROSITE" id="PS51721">
    <property type="entry name" value="G_CP"/>
    <property type="match status" value="1"/>
</dbReference>
<dbReference type="AlphaFoldDB" id="F0F979"/>
<dbReference type="InterPro" id="IPR010914">
    <property type="entry name" value="RsgA_GTPase_dom"/>
</dbReference>
<evidence type="ECO:0000259" key="13">
    <source>
        <dbReference type="PROSITE" id="PS51721"/>
    </source>
</evidence>
<comment type="subcellular location">
    <subcellularLocation>
        <location evidence="10">Cytoplasm</location>
    </subcellularLocation>
</comment>
<feature type="binding site" evidence="10">
    <location>
        <position position="322"/>
    </location>
    <ligand>
        <name>Zn(2+)</name>
        <dbReference type="ChEBI" id="CHEBI:29105"/>
    </ligand>
</feature>
<evidence type="ECO:0000256" key="8">
    <source>
        <dbReference type="ARBA" id="ARBA00022884"/>
    </source>
</evidence>